<proteinExistence type="predicted"/>
<reference evidence="1" key="1">
    <citation type="submission" date="2020-05" db="EMBL/GenBank/DDBJ databases">
        <title>Phylogenomic resolution of chytrid fungi.</title>
        <authorList>
            <person name="Stajich J.E."/>
            <person name="Amses K."/>
            <person name="Simmons R."/>
            <person name="Seto K."/>
            <person name="Myers J."/>
            <person name="Bonds A."/>
            <person name="Quandt C.A."/>
            <person name="Barry K."/>
            <person name="Liu P."/>
            <person name="Grigoriev I."/>
            <person name="Longcore J.E."/>
            <person name="James T.Y."/>
        </authorList>
    </citation>
    <scope>NUCLEOTIDE SEQUENCE</scope>
    <source>
        <strain evidence="1">JEL0318</strain>
    </source>
</reference>
<comment type="caution">
    <text evidence="1">The sequence shown here is derived from an EMBL/GenBank/DDBJ whole genome shotgun (WGS) entry which is preliminary data.</text>
</comment>
<dbReference type="AlphaFoldDB" id="A0AAD5SD38"/>
<evidence type="ECO:0000313" key="2">
    <source>
        <dbReference type="Proteomes" id="UP001212841"/>
    </source>
</evidence>
<accession>A0AAD5SD38</accession>
<keyword evidence="2" id="KW-1185">Reference proteome</keyword>
<dbReference type="EMBL" id="JADGJD010000424">
    <property type="protein sequence ID" value="KAJ3051193.1"/>
    <property type="molecule type" value="Genomic_DNA"/>
</dbReference>
<sequence>MSSPPAKLGPVQRTVKIAFADLQKHRKRWQDIVDDGTTVANALANSVLTARSKEQKESLEDFIESLDDGEVEDESKAKIESLKAELGDVIVKLETTLKKLQTIHLSLLSLYDETANNLGEEYIYTIPLFLTCPLETFGTPTPPQLLPANIQYPNTSKIAPVYQSKRILDMHVKEMALKRAIASGIPQIRNRKDAMLHISAWLQQPYLEEEVLEEVDELWSVETGAGE</sequence>
<protein>
    <submittedName>
        <fullName evidence="1">Uncharacterized protein</fullName>
    </submittedName>
</protein>
<dbReference type="Proteomes" id="UP001212841">
    <property type="component" value="Unassembled WGS sequence"/>
</dbReference>
<dbReference type="InterPro" id="IPR023250">
    <property type="entry name" value="Cyclin-dep_Kinase_2_interact"/>
</dbReference>
<dbReference type="PANTHER" id="PTHR15827">
    <property type="entry name" value="CYCLIN-DEPENDENT KINASE 2-INTERACTING PROTEIN"/>
    <property type="match status" value="1"/>
</dbReference>
<dbReference type="PANTHER" id="PTHR15827:SF2">
    <property type="entry name" value="CYCLIN-DEPENDENT KINASE 2-INTERACTING PROTEIN"/>
    <property type="match status" value="1"/>
</dbReference>
<organism evidence="1 2">
    <name type="scientific">Rhizophlyctis rosea</name>
    <dbReference type="NCBI Taxonomy" id="64517"/>
    <lineage>
        <taxon>Eukaryota</taxon>
        <taxon>Fungi</taxon>
        <taxon>Fungi incertae sedis</taxon>
        <taxon>Chytridiomycota</taxon>
        <taxon>Chytridiomycota incertae sedis</taxon>
        <taxon>Chytridiomycetes</taxon>
        <taxon>Rhizophlyctidales</taxon>
        <taxon>Rhizophlyctidaceae</taxon>
        <taxon>Rhizophlyctis</taxon>
    </lineage>
</organism>
<dbReference type="PRINTS" id="PR02040">
    <property type="entry name" value="CDK2IP"/>
</dbReference>
<name>A0AAD5SD38_9FUNG</name>
<gene>
    <name evidence="1" type="ORF">HK097_007840</name>
</gene>
<evidence type="ECO:0000313" key="1">
    <source>
        <dbReference type="EMBL" id="KAJ3051193.1"/>
    </source>
</evidence>